<proteinExistence type="predicted"/>
<gene>
    <name evidence="2" type="ORF">CYCCA115_LOCUS24018</name>
</gene>
<accession>A0AAD2GDS5</accession>
<name>A0AAD2GDS5_9STRA</name>
<evidence type="ECO:0000313" key="2">
    <source>
        <dbReference type="EMBL" id="CAJ1969994.1"/>
    </source>
</evidence>
<dbReference type="Proteomes" id="UP001295423">
    <property type="component" value="Unassembled WGS sequence"/>
</dbReference>
<dbReference type="SMART" id="SM00710">
    <property type="entry name" value="PbH1"/>
    <property type="match status" value="4"/>
</dbReference>
<comment type="caution">
    <text evidence="2">The sequence shown here is derived from an EMBL/GenBank/DDBJ whole genome shotgun (WGS) entry which is preliminary data.</text>
</comment>
<evidence type="ECO:0000256" key="1">
    <source>
        <dbReference type="SAM" id="Phobius"/>
    </source>
</evidence>
<evidence type="ECO:0000313" key="3">
    <source>
        <dbReference type="Proteomes" id="UP001295423"/>
    </source>
</evidence>
<dbReference type="EMBL" id="CAKOGP040002447">
    <property type="protein sequence ID" value="CAJ1969994.1"/>
    <property type="molecule type" value="Genomic_DNA"/>
</dbReference>
<organism evidence="2 3">
    <name type="scientific">Cylindrotheca closterium</name>
    <dbReference type="NCBI Taxonomy" id="2856"/>
    <lineage>
        <taxon>Eukaryota</taxon>
        <taxon>Sar</taxon>
        <taxon>Stramenopiles</taxon>
        <taxon>Ochrophyta</taxon>
        <taxon>Bacillariophyta</taxon>
        <taxon>Bacillariophyceae</taxon>
        <taxon>Bacillariophycidae</taxon>
        <taxon>Bacillariales</taxon>
        <taxon>Bacillariaceae</taxon>
        <taxon>Cylindrotheca</taxon>
    </lineage>
</organism>
<sequence length="630" mass="68899">MMEDNAIMLEKDHIKTSMSYRVAAIGLVVFVVFGAILGTSTNVFKSSDPQSPLLDSSSDLLRRGVSRQTSELPTQAPFDVQSFIDDQVAQGETHIIIPPGRHYVDPQHNYGKVHLLFQNLQDIVIDGMDEAEIVCTKTTRAINLLNCRNVTLKGLIVDYDPLPFSQGIIESISDDQLELTVSMIDGYPAADTIEEMGKIEIYDPATDELATPTYYGVNVGLADGTGKNVVVKKQLHHVPLSEEKVGDIVVFGSSNIANPIPHAIYAQDSTDLLFERVTLYASNKFGFLERDCTASGYVSSSVDRRLPEDDIKQRGYRRLRSANADAFHSKHAPIGPRFQNVIARYNADDGIAINGDYHLISNVPSGLDNTIRVIGKNDDVPNLSEGDMVELVKYSGERIESAKILSFDTESSYPLDQAEKEFLNQQSFAGRTKLTNFATKVYTVTLDRSIDVTMGSLIASANRLGNGFRVQDCILGPNRARGMLVKASDGVVTGNIVQDTWLSGIMLAPEYSWLEAGTGANLLIANNTITRSRDVAINLHARGGDGTVAPPGAHSGITIEDNRIVDSSMPAIAVTSTKDLFLFRNTIDGANNAYVPRWMRGEFGREEDPNRQVYLENVAGVVTGLGFTNP</sequence>
<dbReference type="AlphaFoldDB" id="A0AAD2GDS5"/>
<evidence type="ECO:0008006" key="4">
    <source>
        <dbReference type="Google" id="ProtNLM"/>
    </source>
</evidence>
<feature type="transmembrane region" description="Helical" evidence="1">
    <location>
        <begin position="20"/>
        <end position="38"/>
    </location>
</feature>
<protein>
    <recommendedName>
        <fullName evidence="4">Right handed beta helix domain-containing protein</fullName>
    </recommendedName>
</protein>
<dbReference type="InterPro" id="IPR012334">
    <property type="entry name" value="Pectin_lyas_fold"/>
</dbReference>
<dbReference type="InterPro" id="IPR006626">
    <property type="entry name" value="PbH1"/>
</dbReference>
<dbReference type="SUPFAM" id="SSF51126">
    <property type="entry name" value="Pectin lyase-like"/>
    <property type="match status" value="1"/>
</dbReference>
<dbReference type="InterPro" id="IPR011050">
    <property type="entry name" value="Pectin_lyase_fold/virulence"/>
</dbReference>
<keyword evidence="1" id="KW-0472">Membrane</keyword>
<reference evidence="2" key="1">
    <citation type="submission" date="2023-08" db="EMBL/GenBank/DDBJ databases">
        <authorList>
            <person name="Audoor S."/>
            <person name="Bilcke G."/>
        </authorList>
    </citation>
    <scope>NUCLEOTIDE SEQUENCE</scope>
</reference>
<keyword evidence="1" id="KW-0812">Transmembrane</keyword>
<keyword evidence="1" id="KW-1133">Transmembrane helix</keyword>
<keyword evidence="3" id="KW-1185">Reference proteome</keyword>
<dbReference type="Gene3D" id="2.160.20.10">
    <property type="entry name" value="Single-stranded right-handed beta-helix, Pectin lyase-like"/>
    <property type="match status" value="1"/>
</dbReference>